<dbReference type="RefSeq" id="WP_125978151.1">
    <property type="nucleotide sequence ID" value="NZ_BAAADY010000020.1"/>
</dbReference>
<protein>
    <submittedName>
        <fullName evidence="2">Pimeloyl-ACP methyl ester carboxylesterase</fullName>
    </submittedName>
</protein>
<accession>A0A7X5Y1K5</accession>
<dbReference type="InterPro" id="IPR051340">
    <property type="entry name" value="Haloalkane_dehalogenase"/>
</dbReference>
<dbReference type="EMBL" id="JAATJB010000015">
    <property type="protein sequence ID" value="NJB99383.1"/>
    <property type="molecule type" value="Genomic_DNA"/>
</dbReference>
<dbReference type="FunFam" id="3.40.50.1820:FF:000173">
    <property type="entry name" value="Alpha/beta hydrolase"/>
    <property type="match status" value="1"/>
</dbReference>
<dbReference type="AlphaFoldDB" id="A0A7X5Y1K5"/>
<dbReference type="PANTHER" id="PTHR42977">
    <property type="entry name" value="HYDROLASE-RELATED"/>
    <property type="match status" value="1"/>
</dbReference>
<dbReference type="Proteomes" id="UP000531251">
    <property type="component" value="Unassembled WGS sequence"/>
</dbReference>
<dbReference type="PANTHER" id="PTHR42977:SF1">
    <property type="entry name" value="BLR6576 PROTEIN"/>
    <property type="match status" value="1"/>
</dbReference>
<dbReference type="SUPFAM" id="SSF53474">
    <property type="entry name" value="alpha/beta-Hydrolases"/>
    <property type="match status" value="1"/>
</dbReference>
<dbReference type="GO" id="GO:0004301">
    <property type="term" value="F:epoxide hydrolase activity"/>
    <property type="evidence" value="ECO:0007669"/>
    <property type="project" value="TreeGrafter"/>
</dbReference>
<dbReference type="InterPro" id="IPR000639">
    <property type="entry name" value="Epox_hydrolase-like"/>
</dbReference>
<dbReference type="PRINTS" id="PR00412">
    <property type="entry name" value="EPOXHYDRLASE"/>
</dbReference>
<comment type="caution">
    <text evidence="2">The sequence shown here is derived from an EMBL/GenBank/DDBJ whole genome shotgun (WGS) entry which is preliminary data.</text>
</comment>
<keyword evidence="3" id="KW-1185">Reference proteome</keyword>
<gene>
    <name evidence="2" type="ORF">GGR89_003724</name>
</gene>
<name>A0A7X5Y1K5_9SPHN</name>
<sequence>MQRPSEHLETSVHRIEAAGVSIFYRAAGDPRNPVILLLHGFPSSSHQFRAFMPRLADRFHVIAPDLPGFGFTEVPDDFVYSFDSLAETIGAFCDVLGLRQYALYLFDYGAPVGFRLAPQRPDAIRAIVSQNGNAYEEGMSEGWAPTRAYWADPSPANRDAMRSMFTLETTRWQYTHGAPDPARVAPEGYWLDAALLARPGQDQIQLDLIADYARNVALYPRIHTYLRERQPPLLAVWGANDPFFLPAGAKAFRRDLPEAEVHLLDAGHFALETHAGVIADHMCDFLQRHLR</sequence>
<evidence type="ECO:0000313" key="3">
    <source>
        <dbReference type="Proteomes" id="UP000531251"/>
    </source>
</evidence>
<evidence type="ECO:0000313" key="2">
    <source>
        <dbReference type="EMBL" id="NJB99383.1"/>
    </source>
</evidence>
<evidence type="ECO:0000259" key="1">
    <source>
        <dbReference type="Pfam" id="PF00561"/>
    </source>
</evidence>
<dbReference type="Pfam" id="PF00561">
    <property type="entry name" value="Abhydrolase_1"/>
    <property type="match status" value="1"/>
</dbReference>
<dbReference type="Gene3D" id="3.40.50.1820">
    <property type="entry name" value="alpha/beta hydrolase"/>
    <property type="match status" value="1"/>
</dbReference>
<reference evidence="2 3" key="1">
    <citation type="submission" date="2020-03" db="EMBL/GenBank/DDBJ databases">
        <title>Genomic Encyclopedia of Type Strains, Phase IV (KMG-IV): sequencing the most valuable type-strain genomes for metagenomic binning, comparative biology and taxonomic classification.</title>
        <authorList>
            <person name="Goeker M."/>
        </authorList>
    </citation>
    <scope>NUCLEOTIDE SEQUENCE [LARGE SCALE GENOMIC DNA]</scope>
    <source>
        <strain evidence="2 3">DSM 7225</strain>
    </source>
</reference>
<organism evidence="2 3">
    <name type="scientific">Sphingomonas trueperi</name>
    <dbReference type="NCBI Taxonomy" id="53317"/>
    <lineage>
        <taxon>Bacteria</taxon>
        <taxon>Pseudomonadati</taxon>
        <taxon>Pseudomonadota</taxon>
        <taxon>Alphaproteobacteria</taxon>
        <taxon>Sphingomonadales</taxon>
        <taxon>Sphingomonadaceae</taxon>
        <taxon>Sphingomonas</taxon>
    </lineage>
</organism>
<proteinExistence type="predicted"/>
<dbReference type="InterPro" id="IPR029058">
    <property type="entry name" value="AB_hydrolase_fold"/>
</dbReference>
<feature type="domain" description="AB hydrolase-1" evidence="1">
    <location>
        <begin position="33"/>
        <end position="274"/>
    </location>
</feature>
<dbReference type="InterPro" id="IPR000073">
    <property type="entry name" value="AB_hydrolase_1"/>
</dbReference>